<dbReference type="PATRIC" id="fig|1263867.3.peg.3735"/>
<name>M2AF49_9BACT</name>
<comment type="caution">
    <text evidence="1">The sequence shown here is derived from an EMBL/GenBank/DDBJ whole genome shotgun (WGS) entry which is preliminary data.</text>
</comment>
<dbReference type="Proteomes" id="UP000011529">
    <property type="component" value="Unassembled WGS sequence"/>
</dbReference>
<keyword evidence="2" id="KW-1185">Reference proteome</keyword>
<gene>
    <name evidence="1" type="ORF">RE6C_03489</name>
</gene>
<dbReference type="AlphaFoldDB" id="M2AF49"/>
<evidence type="ECO:0000313" key="1">
    <source>
        <dbReference type="EMBL" id="EMB15750.1"/>
    </source>
</evidence>
<reference evidence="1" key="2">
    <citation type="journal article" date="2013" name="Mar. Genomics">
        <title>Expression of sulfatases in Rhodopirellula baltica and the diversity of sulfatases in the genus Rhodopirellula.</title>
        <authorList>
            <person name="Wegner C.E."/>
            <person name="Richter-Heitmann T."/>
            <person name="Klindworth A."/>
            <person name="Klockow C."/>
            <person name="Richter M."/>
            <person name="Achstetter T."/>
            <person name="Glockner F.O."/>
            <person name="Harder J."/>
        </authorList>
    </citation>
    <scope>NUCLEOTIDE SEQUENCE [LARGE SCALE GENOMIC DNA]</scope>
    <source>
        <strain evidence="1">6C</strain>
    </source>
</reference>
<evidence type="ECO:0000313" key="2">
    <source>
        <dbReference type="Proteomes" id="UP000011529"/>
    </source>
</evidence>
<sequence>MASSTTSISTISRETHARDFLSDLIFSAQVCYPESRRTSDCR</sequence>
<proteinExistence type="predicted"/>
<accession>M2AF49</accession>
<protein>
    <submittedName>
        <fullName evidence="1">Uncharacterized protein</fullName>
    </submittedName>
</protein>
<reference evidence="1" key="1">
    <citation type="submission" date="2012-11" db="EMBL/GenBank/DDBJ databases">
        <title>Permanent draft genomes of Rhodopirellula europaea strain SH398 and 6C.</title>
        <authorList>
            <person name="Richter M."/>
            <person name="Richter-Heitmann T."/>
            <person name="Frank C."/>
            <person name="Harder J."/>
            <person name="Glockner F.O."/>
        </authorList>
    </citation>
    <scope>NUCLEOTIDE SEQUENCE</scope>
    <source>
        <strain evidence="1">6C</strain>
    </source>
</reference>
<dbReference type="EMBL" id="ANMO01000157">
    <property type="protein sequence ID" value="EMB15750.1"/>
    <property type="molecule type" value="Genomic_DNA"/>
</dbReference>
<organism evidence="1 2">
    <name type="scientific">Rhodopirellula europaea 6C</name>
    <dbReference type="NCBI Taxonomy" id="1263867"/>
    <lineage>
        <taxon>Bacteria</taxon>
        <taxon>Pseudomonadati</taxon>
        <taxon>Planctomycetota</taxon>
        <taxon>Planctomycetia</taxon>
        <taxon>Pirellulales</taxon>
        <taxon>Pirellulaceae</taxon>
        <taxon>Rhodopirellula</taxon>
    </lineage>
</organism>